<protein>
    <submittedName>
        <fullName evidence="2">Antitoxin VapB2</fullName>
    </submittedName>
</protein>
<reference evidence="2 3" key="1">
    <citation type="submission" date="2017-06" db="EMBL/GenBank/DDBJ databases">
        <authorList>
            <person name="Kim H.J."/>
            <person name="Triplett B.A."/>
        </authorList>
    </citation>
    <scope>NUCLEOTIDE SEQUENCE [LARGE SCALE GENOMIC DNA]</scope>
    <source>
        <strain evidence="2">FRACA_ARgP5</strain>
    </source>
</reference>
<name>A0A2I2KIT1_9ACTN</name>
<dbReference type="SUPFAM" id="SSF47598">
    <property type="entry name" value="Ribbon-helix-helix"/>
    <property type="match status" value="1"/>
</dbReference>
<organism evidence="2 3">
    <name type="scientific">Frankia canadensis</name>
    <dbReference type="NCBI Taxonomy" id="1836972"/>
    <lineage>
        <taxon>Bacteria</taxon>
        <taxon>Bacillati</taxon>
        <taxon>Actinomycetota</taxon>
        <taxon>Actinomycetes</taxon>
        <taxon>Frankiales</taxon>
        <taxon>Frankiaceae</taxon>
        <taxon>Frankia</taxon>
    </lineage>
</organism>
<dbReference type="Pfam" id="PF22513">
    <property type="entry name" value="FitA-like_RHH"/>
    <property type="match status" value="1"/>
</dbReference>
<sequence length="73" mass="8373">MSDVLIRDVPDDVLAAVEAHAARLGLSRNEYLRRQLAQDAARSITPVTLDDLRWFSTTFRDLVDEDVMRQAWT</sequence>
<dbReference type="InterPro" id="IPR053853">
    <property type="entry name" value="FitA-like_RHH"/>
</dbReference>
<evidence type="ECO:0000259" key="1">
    <source>
        <dbReference type="Pfam" id="PF22513"/>
    </source>
</evidence>
<dbReference type="EMBL" id="FZMO01000006">
    <property type="protein sequence ID" value="SNQ45569.1"/>
    <property type="molecule type" value="Genomic_DNA"/>
</dbReference>
<evidence type="ECO:0000313" key="2">
    <source>
        <dbReference type="EMBL" id="SNQ45569.1"/>
    </source>
</evidence>
<keyword evidence="3" id="KW-1185">Reference proteome</keyword>
<evidence type="ECO:0000313" key="3">
    <source>
        <dbReference type="Proteomes" id="UP000234331"/>
    </source>
</evidence>
<dbReference type="OrthoDB" id="3215765at2"/>
<dbReference type="Gene3D" id="1.10.1220.10">
    <property type="entry name" value="Met repressor-like"/>
    <property type="match status" value="1"/>
</dbReference>
<feature type="domain" description="Antitoxin FitA-like ribbon-helix-helix" evidence="1">
    <location>
        <begin position="4"/>
        <end position="38"/>
    </location>
</feature>
<proteinExistence type="predicted"/>
<dbReference type="InterPro" id="IPR010985">
    <property type="entry name" value="Ribbon_hlx_hlx"/>
</dbReference>
<dbReference type="RefSeq" id="WP_101829729.1">
    <property type="nucleotide sequence ID" value="NZ_FZMO01000006.1"/>
</dbReference>
<gene>
    <name evidence="2" type="primary">vapB</name>
    <name evidence="2" type="ORF">FRACA_1030003</name>
</gene>
<dbReference type="InterPro" id="IPR013321">
    <property type="entry name" value="Arc_rbn_hlx_hlx"/>
</dbReference>
<dbReference type="GO" id="GO:0006355">
    <property type="term" value="P:regulation of DNA-templated transcription"/>
    <property type="evidence" value="ECO:0007669"/>
    <property type="project" value="InterPro"/>
</dbReference>
<accession>A0A2I2KIT1</accession>
<dbReference type="AlphaFoldDB" id="A0A2I2KIT1"/>
<dbReference type="Proteomes" id="UP000234331">
    <property type="component" value="Unassembled WGS sequence"/>
</dbReference>